<organism evidence="4">
    <name type="scientific">Cacopsylla melanoneura</name>
    <dbReference type="NCBI Taxonomy" id="428564"/>
    <lineage>
        <taxon>Eukaryota</taxon>
        <taxon>Metazoa</taxon>
        <taxon>Ecdysozoa</taxon>
        <taxon>Arthropoda</taxon>
        <taxon>Hexapoda</taxon>
        <taxon>Insecta</taxon>
        <taxon>Pterygota</taxon>
        <taxon>Neoptera</taxon>
        <taxon>Paraneoptera</taxon>
        <taxon>Hemiptera</taxon>
        <taxon>Sternorrhyncha</taxon>
        <taxon>Psylloidea</taxon>
        <taxon>Psyllidae</taxon>
        <taxon>Psyllinae</taxon>
        <taxon>Cacopsylla</taxon>
    </lineage>
</organism>
<name>A0A8D8WPQ4_9HEMI</name>
<accession>A0A8D8WPQ4</accession>
<evidence type="ECO:0000256" key="2">
    <source>
        <dbReference type="ARBA" id="ARBA00022700"/>
    </source>
</evidence>
<dbReference type="PANTHER" id="PTHR21029">
    <property type="entry name" value="R-SEVEN BINDING PROTEIN (R7BP) HOMOLOG"/>
    <property type="match status" value="1"/>
</dbReference>
<feature type="compositionally biased region" description="Polar residues" evidence="3">
    <location>
        <begin position="43"/>
        <end position="56"/>
    </location>
</feature>
<dbReference type="EMBL" id="HBUF01217797">
    <property type="protein sequence ID" value="CAG6667992.1"/>
    <property type="molecule type" value="Transcribed_RNA"/>
</dbReference>
<dbReference type="AlphaFoldDB" id="A0A8D8WPQ4"/>
<evidence type="ECO:0000256" key="3">
    <source>
        <dbReference type="SAM" id="MobiDB-lite"/>
    </source>
</evidence>
<feature type="compositionally biased region" description="Polar residues" evidence="3">
    <location>
        <begin position="1"/>
        <end position="11"/>
    </location>
</feature>
<dbReference type="GO" id="GO:0009968">
    <property type="term" value="P:negative regulation of signal transduction"/>
    <property type="evidence" value="ECO:0007669"/>
    <property type="project" value="UniProtKB-KW"/>
</dbReference>
<evidence type="ECO:0000313" key="4">
    <source>
        <dbReference type="EMBL" id="CAG6667993.1"/>
    </source>
</evidence>
<reference evidence="4" key="1">
    <citation type="submission" date="2021-05" db="EMBL/GenBank/DDBJ databases">
        <authorList>
            <person name="Alioto T."/>
            <person name="Alioto T."/>
            <person name="Gomez Garrido J."/>
        </authorList>
    </citation>
    <scope>NUCLEOTIDE SEQUENCE</scope>
</reference>
<evidence type="ECO:0000256" key="1">
    <source>
        <dbReference type="ARBA" id="ARBA00007457"/>
    </source>
</evidence>
<sequence length="340" mass="37179">MCSAPPESNDSGENRAEASPESSHKPSTLVGSTAGPEKPPSGPENSPASKDKPVSSTNTLSAAFFSIRRKSTLLSSLNNGSPSSTLGRGGAGAGNVPGKMDVINPAFVFSHFHQAEDAQIRARNLMTEINAQIALFRDLLIHMGTSRDCPEMREKIRKLRRACVDTCRTTAQLLLPSLKNSLLGEGPTELPALTSPSTAPCAESPHTAHLVILYFLCQLFIRELSKCSRLVQLIPMDMTGYFENRAGPSNLGNVISQILLCKQIAPDFNQEEVFSISKDTEDLTNILNESQKYLPQQDSNNEKLSALNEDLPSKWTRKRRRSSLYKNVGSLCCLCRPNYL</sequence>
<proteinExistence type="inferred from homology"/>
<keyword evidence="2" id="KW-0734">Signal transduction inhibitor</keyword>
<feature type="compositionally biased region" description="Basic and acidic residues" evidence="3">
    <location>
        <begin position="12"/>
        <end position="24"/>
    </location>
</feature>
<dbReference type="EMBL" id="HBUF01217796">
    <property type="protein sequence ID" value="CAG6667991.1"/>
    <property type="molecule type" value="Transcribed_RNA"/>
</dbReference>
<feature type="region of interest" description="Disordered" evidence="3">
    <location>
        <begin position="1"/>
        <end position="56"/>
    </location>
</feature>
<dbReference type="InterPro" id="IPR026512">
    <property type="entry name" value="RGS7BP/RGS9BP"/>
</dbReference>
<comment type="similarity">
    <text evidence="1">Belongs to the RGS7BP/RGS9BP family.</text>
</comment>
<protein>
    <submittedName>
        <fullName evidence="4">Uncharacterized protein</fullName>
    </submittedName>
</protein>
<dbReference type="EMBL" id="HBUF01217798">
    <property type="protein sequence ID" value="CAG6667993.1"/>
    <property type="molecule type" value="Transcribed_RNA"/>
</dbReference>